<keyword evidence="4" id="KW-1185">Reference proteome</keyword>
<dbReference type="RefSeq" id="XP_007510330.1">
    <property type="nucleotide sequence ID" value="XM_007510268.1"/>
</dbReference>
<feature type="region of interest" description="Disordered" evidence="2">
    <location>
        <begin position="259"/>
        <end position="378"/>
    </location>
</feature>
<feature type="compositionally biased region" description="Polar residues" evidence="2">
    <location>
        <begin position="350"/>
        <end position="364"/>
    </location>
</feature>
<name>K8F1J4_9CHLO</name>
<dbReference type="KEGG" id="bpg:Bathy11g01140"/>
<protein>
    <submittedName>
        <fullName evidence="3">Uncharacterized protein</fullName>
    </submittedName>
</protein>
<feature type="region of interest" description="Disordered" evidence="2">
    <location>
        <begin position="1"/>
        <end position="66"/>
    </location>
</feature>
<feature type="coiled-coil region" evidence="1">
    <location>
        <begin position="522"/>
        <end position="549"/>
    </location>
</feature>
<feature type="coiled-coil region" evidence="1">
    <location>
        <begin position="396"/>
        <end position="479"/>
    </location>
</feature>
<proteinExistence type="predicted"/>
<organism evidence="3 4">
    <name type="scientific">Bathycoccus prasinos</name>
    <dbReference type="NCBI Taxonomy" id="41875"/>
    <lineage>
        <taxon>Eukaryota</taxon>
        <taxon>Viridiplantae</taxon>
        <taxon>Chlorophyta</taxon>
        <taxon>Mamiellophyceae</taxon>
        <taxon>Mamiellales</taxon>
        <taxon>Bathycoccaceae</taxon>
        <taxon>Bathycoccus</taxon>
    </lineage>
</organism>
<gene>
    <name evidence="3" type="ordered locus">Bathy11g01140</name>
</gene>
<accession>K8F1J4</accession>
<reference evidence="3 4" key="1">
    <citation type="submission" date="2011-10" db="EMBL/GenBank/DDBJ databases">
        <authorList>
            <person name="Genoscope - CEA"/>
        </authorList>
    </citation>
    <scope>NUCLEOTIDE SEQUENCE [LARGE SCALE GENOMIC DNA]</scope>
    <source>
        <strain evidence="3 4">RCC 1105</strain>
    </source>
</reference>
<keyword evidence="1" id="KW-0175">Coiled coil</keyword>
<dbReference type="AlphaFoldDB" id="K8F1J4"/>
<sequence>MTTTTNSRRRFARRDDLGLHFSPLSSSKKKSFLREVTNTHSNTANTPNEEEKEETLKNNGQKKTSSSLELKYRATVAVLQTHANAFEQLQRKLQESERDVKRETTEKELLANELESKKEQLERLKDALETARNQENTWRAEKESETRTVRTKVDELKQKFETNAEETQRAMASMELERVECEGEMRRAKASEREAKAEAERLRGRLDSKETETKEKEEKVTGLEEDVGRLKEALLERRKTQEDVEHALRETKKKCVRLEGELRGRRQTRKSGGFSNGSSPAAANTTSTPSLTLATTSSTPSSHDNAYATTTTTTTTGERPPWDDSFHASANRGGAPASSMMRPIAFPDTPMSSSTAQRSTLSPPNTNINNNNNRRNNDDELRDAFRHVKAFGQEIAHSWRERATRAENHREQLERNVKAINAKLVDEQLKNVKLLDELKITKATIARLEAENATKESDQSSARKECERLSALLNEVNERNASIETVCKKHRDSALDASKRVSAAESILDALKAKEREAFRLRELSEQRLNICERELRAMSSELEKAKEHAWKMVEVQELTMRRAELAEKKLVEITTNNKMSTMNTGLGGKFSITEEAASPSIDAWIKTPTNGQTLMTPSVTRGGPTWTRTPLRKVA</sequence>
<evidence type="ECO:0000256" key="2">
    <source>
        <dbReference type="SAM" id="MobiDB-lite"/>
    </source>
</evidence>
<dbReference type="EMBL" id="FO082268">
    <property type="protein sequence ID" value="CCO18675.1"/>
    <property type="molecule type" value="Genomic_DNA"/>
</dbReference>
<feature type="compositionally biased region" description="Low complexity" evidence="2">
    <location>
        <begin position="276"/>
        <end position="302"/>
    </location>
</feature>
<feature type="region of interest" description="Disordered" evidence="2">
    <location>
        <begin position="608"/>
        <end position="636"/>
    </location>
</feature>
<feature type="region of interest" description="Disordered" evidence="2">
    <location>
        <begin position="187"/>
        <end position="223"/>
    </location>
</feature>
<dbReference type="GeneID" id="19012794"/>
<evidence type="ECO:0000313" key="3">
    <source>
        <dbReference type="EMBL" id="CCO18675.1"/>
    </source>
</evidence>
<evidence type="ECO:0000313" key="4">
    <source>
        <dbReference type="Proteomes" id="UP000198341"/>
    </source>
</evidence>
<feature type="compositionally biased region" description="Low complexity" evidence="2">
    <location>
        <begin position="365"/>
        <end position="374"/>
    </location>
</feature>
<dbReference type="Proteomes" id="UP000198341">
    <property type="component" value="Chromosome 11"/>
</dbReference>
<feature type="compositionally biased region" description="Polar residues" evidence="2">
    <location>
        <begin position="608"/>
        <end position="620"/>
    </location>
</feature>
<evidence type="ECO:0000256" key="1">
    <source>
        <dbReference type="SAM" id="Coils"/>
    </source>
</evidence>